<dbReference type="PANTHER" id="PTHR18359">
    <property type="entry name" value="WD-REPEAT PROTEIN-RELATED"/>
    <property type="match status" value="1"/>
</dbReference>
<gene>
    <name evidence="7" type="ORF">FA09DRAFT_294457</name>
</gene>
<dbReference type="RefSeq" id="XP_025600435.1">
    <property type="nucleotide sequence ID" value="XM_025740081.1"/>
</dbReference>
<keyword evidence="8" id="KW-1185">Reference proteome</keyword>
<dbReference type="SUPFAM" id="SSF50978">
    <property type="entry name" value="WD40 repeat-like"/>
    <property type="match status" value="1"/>
</dbReference>
<comment type="similarity">
    <text evidence="6">Belongs to the WD repeat UTP18 family.</text>
</comment>
<evidence type="ECO:0000313" key="8">
    <source>
        <dbReference type="Proteomes" id="UP000245946"/>
    </source>
</evidence>
<accession>A0A316ZFZ3</accession>
<evidence type="ECO:0000256" key="5">
    <source>
        <dbReference type="ARBA" id="ARBA00023242"/>
    </source>
</evidence>
<evidence type="ECO:0000256" key="4">
    <source>
        <dbReference type="ARBA" id="ARBA00022737"/>
    </source>
</evidence>
<evidence type="ECO:0000313" key="7">
    <source>
        <dbReference type="EMBL" id="PWO00157.1"/>
    </source>
</evidence>
<evidence type="ECO:0000256" key="3">
    <source>
        <dbReference type="ARBA" id="ARBA00022574"/>
    </source>
</evidence>
<dbReference type="GO" id="GO:0034388">
    <property type="term" value="C:Pwp2p-containing subcomplex of 90S preribosome"/>
    <property type="evidence" value="ECO:0007669"/>
    <property type="project" value="TreeGrafter"/>
</dbReference>
<comment type="subcellular location">
    <subcellularLocation>
        <location evidence="1">Nucleus</location>
        <location evidence="1">Nucleolus</location>
    </subcellularLocation>
</comment>
<sequence>MRVTLAGPAARAQDGSFVGTKRLRRLREHEDEKEVGGAEYETRLRRVFESLHPRPAWAEPLPPASGPSSSLSQLLSRAGSLVARPTGRKPRTLPATELDVQRARDANMVAQQEGEAASVECMDWHPSARVRILMTASRDRTVRLFEIDGNSNPLLQSLHVPSLPLTYAAFHPSGSSVLLAGPRPYLYAYDLQSGRALRSTPWRGLSNDGNTAERDLSMARFQPLGAESGRLLAIGGRRGAIHLLDWGSGQGGAGAGAGAALVGSLRLNAPLVGLEWDQTASAAGRRLLSLSKEGSVHVWDTRAMRCAVERRDAGLFGAHGLAQSPSGAHWAVGSDSGTVNVYDALTASEVQDNKPWASVKELGNLVTRTTTLSWNHDGQMLAVASRNKKDALKLVHAPSLRVFANWPTAGTPLGHVTDVRFSGASEYAAVANSRGRVLLYSLRHYVQ</sequence>
<dbReference type="Pfam" id="PF00400">
    <property type="entry name" value="WD40"/>
    <property type="match status" value="1"/>
</dbReference>
<evidence type="ECO:0000256" key="2">
    <source>
        <dbReference type="ARBA" id="ARBA00022552"/>
    </source>
</evidence>
<proteinExistence type="inferred from homology"/>
<reference evidence="7 8" key="1">
    <citation type="journal article" date="2018" name="Mol. Biol. Evol.">
        <title>Broad Genomic Sampling Reveals a Smut Pathogenic Ancestry of the Fungal Clade Ustilaginomycotina.</title>
        <authorList>
            <person name="Kijpornyongpan T."/>
            <person name="Mondo S.J."/>
            <person name="Barry K."/>
            <person name="Sandor L."/>
            <person name="Lee J."/>
            <person name="Lipzen A."/>
            <person name="Pangilinan J."/>
            <person name="LaButti K."/>
            <person name="Hainaut M."/>
            <person name="Henrissat B."/>
            <person name="Grigoriev I.V."/>
            <person name="Spatafora J.W."/>
            <person name="Aime M.C."/>
        </authorList>
    </citation>
    <scope>NUCLEOTIDE SEQUENCE [LARGE SCALE GENOMIC DNA]</scope>
    <source>
        <strain evidence="7 8">MCA 4186</strain>
    </source>
</reference>
<dbReference type="GO" id="GO:0006364">
    <property type="term" value="P:rRNA processing"/>
    <property type="evidence" value="ECO:0007669"/>
    <property type="project" value="UniProtKB-KW"/>
</dbReference>
<dbReference type="OrthoDB" id="1935146at2759"/>
<dbReference type="GO" id="GO:0032040">
    <property type="term" value="C:small-subunit processome"/>
    <property type="evidence" value="ECO:0007669"/>
    <property type="project" value="TreeGrafter"/>
</dbReference>
<dbReference type="Proteomes" id="UP000245946">
    <property type="component" value="Unassembled WGS sequence"/>
</dbReference>
<dbReference type="InterPro" id="IPR015943">
    <property type="entry name" value="WD40/YVTN_repeat-like_dom_sf"/>
</dbReference>
<dbReference type="AlphaFoldDB" id="A0A316ZFZ3"/>
<keyword evidence="4" id="KW-0677">Repeat</keyword>
<dbReference type="Gene3D" id="2.130.10.10">
    <property type="entry name" value="YVTN repeat-like/Quinoprotein amine dehydrogenase"/>
    <property type="match status" value="1"/>
</dbReference>
<dbReference type="InterPro" id="IPR001680">
    <property type="entry name" value="WD40_rpt"/>
</dbReference>
<dbReference type="SMART" id="SM00320">
    <property type="entry name" value="WD40"/>
    <property type="match status" value="6"/>
</dbReference>
<dbReference type="PANTHER" id="PTHR18359:SF0">
    <property type="entry name" value="U3 SMALL NUCLEOLAR RNA-ASSOCIATED PROTEIN 18 HOMOLOG"/>
    <property type="match status" value="1"/>
</dbReference>
<evidence type="ECO:0000256" key="6">
    <source>
        <dbReference type="ARBA" id="ARBA00025767"/>
    </source>
</evidence>
<dbReference type="GeneID" id="37267627"/>
<evidence type="ECO:0000256" key="1">
    <source>
        <dbReference type="ARBA" id="ARBA00004604"/>
    </source>
</evidence>
<keyword evidence="3" id="KW-0853">WD repeat</keyword>
<protein>
    <submittedName>
        <fullName evidence="7">WD40 repeat-like protein</fullName>
    </submittedName>
</protein>
<dbReference type="InterPro" id="IPR045161">
    <property type="entry name" value="Utp18"/>
</dbReference>
<keyword evidence="2" id="KW-0698">rRNA processing</keyword>
<keyword evidence="5" id="KW-0539">Nucleus</keyword>
<dbReference type="EMBL" id="KZ819286">
    <property type="protein sequence ID" value="PWO00157.1"/>
    <property type="molecule type" value="Genomic_DNA"/>
</dbReference>
<name>A0A316ZFZ3_9BASI</name>
<dbReference type="STRING" id="58919.A0A316ZFZ3"/>
<organism evidence="7 8">
    <name type="scientific">Tilletiopsis washingtonensis</name>
    <dbReference type="NCBI Taxonomy" id="58919"/>
    <lineage>
        <taxon>Eukaryota</taxon>
        <taxon>Fungi</taxon>
        <taxon>Dikarya</taxon>
        <taxon>Basidiomycota</taxon>
        <taxon>Ustilaginomycotina</taxon>
        <taxon>Exobasidiomycetes</taxon>
        <taxon>Entylomatales</taxon>
        <taxon>Entylomatales incertae sedis</taxon>
        <taxon>Tilletiopsis</taxon>
    </lineage>
</organism>
<dbReference type="InterPro" id="IPR036322">
    <property type="entry name" value="WD40_repeat_dom_sf"/>
</dbReference>